<reference evidence="10" key="1">
    <citation type="submission" date="2017-09" db="EMBL/GenBank/DDBJ databases">
        <title>Depth-based differentiation of microbial function through sediment-hosted aquifers and enrichment of novel symbionts in the deep terrestrial subsurface.</title>
        <authorList>
            <person name="Probst A.J."/>
            <person name="Ladd B."/>
            <person name="Jarett J.K."/>
            <person name="Geller-Mcgrath D.E."/>
            <person name="Sieber C.M.K."/>
            <person name="Emerson J.B."/>
            <person name="Anantharaman K."/>
            <person name="Thomas B.C."/>
            <person name="Malmstrom R."/>
            <person name="Stieglmeier M."/>
            <person name="Klingl A."/>
            <person name="Woyke T."/>
            <person name="Ryan C.M."/>
            <person name="Banfield J.F."/>
        </authorList>
    </citation>
    <scope>NUCLEOTIDE SEQUENCE [LARGE SCALE GENOMIC DNA]</scope>
</reference>
<keyword evidence="4 6" id="KW-0238">DNA-binding</keyword>
<dbReference type="InterPro" id="IPR039425">
    <property type="entry name" value="RNA_pol_sigma-70-like"/>
</dbReference>
<accession>A0A2M8KY68</accession>
<proteinExistence type="inferred from homology"/>
<evidence type="ECO:0000256" key="6">
    <source>
        <dbReference type="RuleBase" id="RU000716"/>
    </source>
</evidence>
<evidence type="ECO:0000259" key="8">
    <source>
        <dbReference type="Pfam" id="PF08281"/>
    </source>
</evidence>
<dbReference type="SUPFAM" id="SSF88946">
    <property type="entry name" value="Sigma2 domain of RNA polymerase sigma factors"/>
    <property type="match status" value="1"/>
</dbReference>
<organism evidence="9 10">
    <name type="scientific">Candidatus Ryanbacteria bacterium CG10_big_fil_rev_8_21_14_0_10_43_42</name>
    <dbReference type="NCBI Taxonomy" id="1974864"/>
    <lineage>
        <taxon>Bacteria</taxon>
        <taxon>Candidatus Ryaniibacteriota</taxon>
    </lineage>
</organism>
<dbReference type="PANTHER" id="PTHR43133:SF51">
    <property type="entry name" value="RNA POLYMERASE SIGMA FACTOR"/>
    <property type="match status" value="1"/>
</dbReference>
<dbReference type="InterPro" id="IPR013249">
    <property type="entry name" value="RNA_pol_sigma70_r4_t2"/>
</dbReference>
<feature type="domain" description="RNA polymerase sigma-70 region 2" evidence="7">
    <location>
        <begin position="34"/>
        <end position="97"/>
    </location>
</feature>
<dbReference type="InterPro" id="IPR000838">
    <property type="entry name" value="RNA_pol_sigma70_ECF_CS"/>
</dbReference>
<dbReference type="InterPro" id="IPR036388">
    <property type="entry name" value="WH-like_DNA-bd_sf"/>
</dbReference>
<dbReference type="EMBL" id="PFEF01000003">
    <property type="protein sequence ID" value="PJE64843.1"/>
    <property type="molecule type" value="Genomic_DNA"/>
</dbReference>
<sequence>MRHVHEDICNEKSDTDLIRLTLQDKDYFACVIYRYEARLLRYIRRITDVALEEAEDILQEVFIKTYINLHDFDETLNFSSWIYRIARNHVISMHRKRMVRPEGWLANMDDSSLENLAGDMDIVGEVDAALLGEHLRKVINCLQDPYKEIVILRFFEEKEYKEISDIMKIPMGTVATYIRRAKNQLHKKLQKEHINTVS</sequence>
<dbReference type="Proteomes" id="UP000229098">
    <property type="component" value="Unassembled WGS sequence"/>
</dbReference>
<dbReference type="PROSITE" id="PS01063">
    <property type="entry name" value="SIGMA70_ECF"/>
    <property type="match status" value="1"/>
</dbReference>
<dbReference type="GO" id="GO:0006352">
    <property type="term" value="P:DNA-templated transcription initiation"/>
    <property type="evidence" value="ECO:0007669"/>
    <property type="project" value="InterPro"/>
</dbReference>
<evidence type="ECO:0000256" key="4">
    <source>
        <dbReference type="ARBA" id="ARBA00023125"/>
    </source>
</evidence>
<dbReference type="Pfam" id="PF08281">
    <property type="entry name" value="Sigma70_r4_2"/>
    <property type="match status" value="1"/>
</dbReference>
<evidence type="ECO:0000313" key="10">
    <source>
        <dbReference type="Proteomes" id="UP000229098"/>
    </source>
</evidence>
<dbReference type="InterPro" id="IPR013325">
    <property type="entry name" value="RNA_pol_sigma_r2"/>
</dbReference>
<dbReference type="CDD" id="cd06171">
    <property type="entry name" value="Sigma70_r4"/>
    <property type="match status" value="1"/>
</dbReference>
<keyword evidence="5 6" id="KW-0804">Transcription</keyword>
<dbReference type="Gene3D" id="1.10.1740.10">
    <property type="match status" value="1"/>
</dbReference>
<keyword evidence="3 6" id="KW-0731">Sigma factor</keyword>
<dbReference type="GO" id="GO:0003677">
    <property type="term" value="F:DNA binding"/>
    <property type="evidence" value="ECO:0007669"/>
    <property type="project" value="UniProtKB-KW"/>
</dbReference>
<evidence type="ECO:0000256" key="2">
    <source>
        <dbReference type="ARBA" id="ARBA00023015"/>
    </source>
</evidence>
<gene>
    <name evidence="9" type="ORF">COU90_01095</name>
</gene>
<dbReference type="AlphaFoldDB" id="A0A2M8KY68"/>
<feature type="domain" description="RNA polymerase sigma factor 70 region 4 type 2" evidence="8">
    <location>
        <begin position="135"/>
        <end position="185"/>
    </location>
</feature>
<evidence type="ECO:0000259" key="7">
    <source>
        <dbReference type="Pfam" id="PF04542"/>
    </source>
</evidence>
<protein>
    <recommendedName>
        <fullName evidence="6">RNA polymerase sigma factor</fullName>
    </recommendedName>
</protein>
<dbReference type="InterPro" id="IPR014284">
    <property type="entry name" value="RNA_pol_sigma-70_dom"/>
</dbReference>
<evidence type="ECO:0000256" key="3">
    <source>
        <dbReference type="ARBA" id="ARBA00023082"/>
    </source>
</evidence>
<dbReference type="SUPFAM" id="SSF88659">
    <property type="entry name" value="Sigma3 and sigma4 domains of RNA polymerase sigma factors"/>
    <property type="match status" value="1"/>
</dbReference>
<keyword evidence="2 6" id="KW-0805">Transcription regulation</keyword>
<dbReference type="InterPro" id="IPR007627">
    <property type="entry name" value="RNA_pol_sigma70_r2"/>
</dbReference>
<dbReference type="GO" id="GO:0016987">
    <property type="term" value="F:sigma factor activity"/>
    <property type="evidence" value="ECO:0007669"/>
    <property type="project" value="UniProtKB-KW"/>
</dbReference>
<dbReference type="Pfam" id="PF04542">
    <property type="entry name" value="Sigma70_r2"/>
    <property type="match status" value="1"/>
</dbReference>
<evidence type="ECO:0000256" key="1">
    <source>
        <dbReference type="ARBA" id="ARBA00010641"/>
    </source>
</evidence>
<dbReference type="Gene3D" id="1.10.10.10">
    <property type="entry name" value="Winged helix-like DNA-binding domain superfamily/Winged helix DNA-binding domain"/>
    <property type="match status" value="1"/>
</dbReference>
<dbReference type="NCBIfam" id="TIGR02937">
    <property type="entry name" value="sigma70-ECF"/>
    <property type="match status" value="1"/>
</dbReference>
<comment type="similarity">
    <text evidence="1 6">Belongs to the sigma-70 factor family. ECF subfamily.</text>
</comment>
<evidence type="ECO:0000256" key="5">
    <source>
        <dbReference type="ARBA" id="ARBA00023163"/>
    </source>
</evidence>
<name>A0A2M8KY68_9BACT</name>
<dbReference type="PANTHER" id="PTHR43133">
    <property type="entry name" value="RNA POLYMERASE ECF-TYPE SIGMA FACTO"/>
    <property type="match status" value="1"/>
</dbReference>
<comment type="caution">
    <text evidence="9">The sequence shown here is derived from an EMBL/GenBank/DDBJ whole genome shotgun (WGS) entry which is preliminary data.</text>
</comment>
<dbReference type="InterPro" id="IPR013324">
    <property type="entry name" value="RNA_pol_sigma_r3/r4-like"/>
</dbReference>
<evidence type="ECO:0000313" key="9">
    <source>
        <dbReference type="EMBL" id="PJE64843.1"/>
    </source>
</evidence>